<keyword evidence="3" id="KW-1185">Reference proteome</keyword>
<proteinExistence type="predicted"/>
<feature type="region of interest" description="Disordered" evidence="1">
    <location>
        <begin position="107"/>
        <end position="126"/>
    </location>
</feature>
<dbReference type="EMBL" id="UZAU01000544">
    <property type="status" value="NOT_ANNOTATED_CDS"/>
    <property type="molecule type" value="Genomic_DNA"/>
</dbReference>
<dbReference type="Proteomes" id="UP000596661">
    <property type="component" value="Chromosome 5"/>
</dbReference>
<dbReference type="AlphaFoldDB" id="A0A803PMK4"/>
<sequence length="255" mass="29018">MSLLNNILDAINSRSDEVCEVTKEGKSKDKKRQTSGSGSHKPIPPASSQEATPKALASKDLSTSVIDLIKVVLNMAALQQVPIGNIKEDSSNCDGQVLVLKKKPIRRSTRTTKDNQDAPLPPLTPKRIPATTTQLFREKTTLPPLPPPHFNLPIRPMSLLEEARAHMEAIEQFYLKRRGSEYDEMRKLAINISTKRSAEFANYDKWDEPFPNIINRSEMTERLRPRFNIDRACIIYKNLGNSFIRYVSFYHQWSL</sequence>
<reference evidence="2" key="2">
    <citation type="submission" date="2021-03" db="UniProtKB">
        <authorList>
            <consortium name="EnsemblPlants"/>
        </authorList>
    </citation>
    <scope>IDENTIFICATION</scope>
</reference>
<feature type="compositionally biased region" description="Basic and acidic residues" evidence="1">
    <location>
        <begin position="18"/>
        <end position="27"/>
    </location>
</feature>
<name>A0A803PMK4_CANSA</name>
<evidence type="ECO:0000256" key="1">
    <source>
        <dbReference type="SAM" id="MobiDB-lite"/>
    </source>
</evidence>
<reference evidence="2" key="1">
    <citation type="submission" date="2018-11" db="EMBL/GenBank/DDBJ databases">
        <authorList>
            <person name="Grassa J C."/>
        </authorList>
    </citation>
    <scope>NUCLEOTIDE SEQUENCE [LARGE SCALE GENOMIC DNA]</scope>
</reference>
<dbReference type="EnsemblPlants" id="evm.model.05.1740">
    <property type="protein sequence ID" value="cds.evm.model.05.1740"/>
    <property type="gene ID" value="evm.TU.05.1740"/>
</dbReference>
<accession>A0A803PMK4</accession>
<protein>
    <submittedName>
        <fullName evidence="2">Uncharacterized protein</fullName>
    </submittedName>
</protein>
<feature type="region of interest" description="Disordered" evidence="1">
    <location>
        <begin position="18"/>
        <end position="55"/>
    </location>
</feature>
<evidence type="ECO:0000313" key="3">
    <source>
        <dbReference type="Proteomes" id="UP000596661"/>
    </source>
</evidence>
<evidence type="ECO:0000313" key="2">
    <source>
        <dbReference type="EnsemblPlants" id="cds.evm.model.05.1740"/>
    </source>
</evidence>
<organism evidence="2 3">
    <name type="scientific">Cannabis sativa</name>
    <name type="common">Hemp</name>
    <name type="synonym">Marijuana</name>
    <dbReference type="NCBI Taxonomy" id="3483"/>
    <lineage>
        <taxon>Eukaryota</taxon>
        <taxon>Viridiplantae</taxon>
        <taxon>Streptophyta</taxon>
        <taxon>Embryophyta</taxon>
        <taxon>Tracheophyta</taxon>
        <taxon>Spermatophyta</taxon>
        <taxon>Magnoliopsida</taxon>
        <taxon>eudicotyledons</taxon>
        <taxon>Gunneridae</taxon>
        <taxon>Pentapetalae</taxon>
        <taxon>rosids</taxon>
        <taxon>fabids</taxon>
        <taxon>Rosales</taxon>
        <taxon>Cannabaceae</taxon>
        <taxon>Cannabis</taxon>
    </lineage>
</organism>
<dbReference type="Gramene" id="evm.model.05.1740">
    <property type="protein sequence ID" value="cds.evm.model.05.1740"/>
    <property type="gene ID" value="evm.TU.05.1740"/>
</dbReference>